<evidence type="ECO:0000256" key="1">
    <source>
        <dbReference type="SAM" id="MobiDB-lite"/>
    </source>
</evidence>
<dbReference type="AlphaFoldDB" id="A0A8I3A870"/>
<feature type="compositionally biased region" description="Basic and acidic residues" evidence="1">
    <location>
        <begin position="20"/>
        <end position="51"/>
    </location>
</feature>
<name>A0A8I3A870_9AGAM</name>
<dbReference type="OrthoDB" id="2710971at2759"/>
<reference evidence="2" key="1">
    <citation type="submission" date="2021-03" db="EMBL/GenBank/DDBJ databases">
        <title>Evolutionary innovations through gain and loss of genes in the ectomycorrhizal Boletales.</title>
        <authorList>
            <person name="Wu G."/>
            <person name="Miyauchi S."/>
            <person name="Morin E."/>
            <person name="Yang Z.-L."/>
            <person name="Xu J."/>
            <person name="Martin F.M."/>
        </authorList>
    </citation>
    <scope>NUCLEOTIDE SEQUENCE</scope>
    <source>
        <strain evidence="2">BR01</strain>
    </source>
</reference>
<organism evidence="2 3">
    <name type="scientific">Boletus reticuloceps</name>
    <dbReference type="NCBI Taxonomy" id="495285"/>
    <lineage>
        <taxon>Eukaryota</taxon>
        <taxon>Fungi</taxon>
        <taxon>Dikarya</taxon>
        <taxon>Basidiomycota</taxon>
        <taxon>Agaricomycotina</taxon>
        <taxon>Agaricomycetes</taxon>
        <taxon>Agaricomycetidae</taxon>
        <taxon>Boletales</taxon>
        <taxon>Boletineae</taxon>
        <taxon>Boletaceae</taxon>
        <taxon>Boletoideae</taxon>
        <taxon>Boletus</taxon>
    </lineage>
</organism>
<comment type="caution">
    <text evidence="2">The sequence shown here is derived from an EMBL/GenBank/DDBJ whole genome shotgun (WGS) entry which is preliminary data.</text>
</comment>
<evidence type="ECO:0000313" key="3">
    <source>
        <dbReference type="Proteomes" id="UP000683000"/>
    </source>
</evidence>
<accession>A0A8I3A870</accession>
<sequence>MTESPRGRVRRPSEKVQAMLEEHHLEKQGAEQKAQEKAKRRDALSRKREQASKAAEPGLLLSSTVQVQGRTDTPRRQPLPADNAFTSKSVATARHVVPTSSLTARKGNVPPIPANNAKVRRCY</sequence>
<evidence type="ECO:0000313" key="2">
    <source>
        <dbReference type="EMBL" id="KAG6373758.1"/>
    </source>
</evidence>
<dbReference type="Proteomes" id="UP000683000">
    <property type="component" value="Unassembled WGS sequence"/>
</dbReference>
<gene>
    <name evidence="2" type="ORF">JVT61DRAFT_5900</name>
</gene>
<feature type="region of interest" description="Disordered" evidence="1">
    <location>
        <begin position="1"/>
        <end position="123"/>
    </location>
</feature>
<feature type="compositionally biased region" description="Polar residues" evidence="1">
    <location>
        <begin position="61"/>
        <end position="71"/>
    </location>
</feature>
<dbReference type="EMBL" id="JAGFBS010000020">
    <property type="protein sequence ID" value="KAG6373758.1"/>
    <property type="molecule type" value="Genomic_DNA"/>
</dbReference>
<keyword evidence="3" id="KW-1185">Reference proteome</keyword>
<proteinExistence type="predicted"/>
<protein>
    <submittedName>
        <fullName evidence="2">Uncharacterized protein</fullName>
    </submittedName>
</protein>